<organism evidence="1 2">
    <name type="scientific">Streptomyces viridochromogenes Tue57</name>
    <dbReference type="NCBI Taxonomy" id="1160705"/>
    <lineage>
        <taxon>Bacteria</taxon>
        <taxon>Bacillati</taxon>
        <taxon>Actinomycetota</taxon>
        <taxon>Actinomycetes</taxon>
        <taxon>Kitasatosporales</taxon>
        <taxon>Streptomycetaceae</taxon>
        <taxon>Streptomyces</taxon>
    </lineage>
</organism>
<comment type="caution">
    <text evidence="1">The sequence shown here is derived from an EMBL/GenBank/DDBJ whole genome shotgun (WGS) entry which is preliminary data.</text>
</comment>
<reference evidence="1 2" key="1">
    <citation type="journal article" date="2013" name="Genome Announc.">
        <title>Draft Genome Sequence of Streptomyces viridochromogenes Strain Tu57, Producer of Avilamycin.</title>
        <authorList>
            <person name="Gruning B.A."/>
            <person name="Erxleben A."/>
            <person name="Hahnlein A."/>
            <person name="Gunther S."/>
        </authorList>
    </citation>
    <scope>NUCLEOTIDE SEQUENCE [LARGE SCALE GENOMIC DNA]</scope>
    <source>
        <strain evidence="1 2">Tue57</strain>
    </source>
</reference>
<dbReference type="AlphaFoldDB" id="L8P1X2"/>
<dbReference type="EMBL" id="AMLP01000275">
    <property type="protein sequence ID" value="ELS50490.1"/>
    <property type="molecule type" value="Genomic_DNA"/>
</dbReference>
<dbReference type="PATRIC" id="fig|1160705.3.peg.8435"/>
<evidence type="ECO:0000313" key="2">
    <source>
        <dbReference type="Proteomes" id="UP000011205"/>
    </source>
</evidence>
<evidence type="ECO:0000313" key="1">
    <source>
        <dbReference type="EMBL" id="ELS50490.1"/>
    </source>
</evidence>
<proteinExistence type="predicted"/>
<protein>
    <submittedName>
        <fullName evidence="1">Uncharacterized protein</fullName>
    </submittedName>
</protein>
<dbReference type="Proteomes" id="UP000011205">
    <property type="component" value="Unassembled WGS sequence"/>
</dbReference>
<sequence>MLRPDAAGFPFVLEGEHFETGHLWFVVPLPVFSLFLAPVAAPSAARAAPVGEAVARHPVLLLLPALPLAAINALPGMEEGFAGWNR</sequence>
<accession>L8P1X2</accession>
<name>L8P1X2_STRVR</name>
<dbReference type="RefSeq" id="WP_004003996.1">
    <property type="nucleotide sequence ID" value="NZ_AMLP01000275.1"/>
</dbReference>
<gene>
    <name evidence="1" type="ORF">STVIR_8534</name>
</gene>